<comment type="function">
    <text evidence="1 14">Essential component of the TIM23 complex, a complex that mediates the translocation of transit peptide-containing proteins across the mitochondrial inner membrane.</text>
</comment>
<keyword evidence="9 14" id="KW-1133">Transmembrane helix</keyword>
<evidence type="ECO:0000256" key="9">
    <source>
        <dbReference type="ARBA" id="ARBA00022989"/>
    </source>
</evidence>
<evidence type="ECO:0000256" key="5">
    <source>
        <dbReference type="ARBA" id="ARBA00022692"/>
    </source>
</evidence>
<evidence type="ECO:0000259" key="15">
    <source>
        <dbReference type="PROSITE" id="PS50969"/>
    </source>
</evidence>
<dbReference type="SMART" id="SM00577">
    <property type="entry name" value="CPDc"/>
    <property type="match status" value="1"/>
</dbReference>
<evidence type="ECO:0000313" key="17">
    <source>
        <dbReference type="Proteomes" id="UP000625711"/>
    </source>
</evidence>
<dbReference type="GO" id="GO:0005744">
    <property type="term" value="C:TIM23 mitochondrial import inner membrane translocase complex"/>
    <property type="evidence" value="ECO:0007669"/>
    <property type="project" value="UniProtKB-UniRule"/>
</dbReference>
<evidence type="ECO:0000256" key="12">
    <source>
        <dbReference type="ARBA" id="ARBA00023136"/>
    </source>
</evidence>
<dbReference type="OrthoDB" id="287041at2759"/>
<dbReference type="InterPro" id="IPR023214">
    <property type="entry name" value="HAD_sf"/>
</dbReference>
<dbReference type="FunFam" id="3.40.50.1000:FF:000019">
    <property type="entry name" value="Mitochondrial import inner membrane translocase subunit TIM50"/>
    <property type="match status" value="1"/>
</dbReference>
<keyword evidence="4 14" id="KW-0813">Transport</keyword>
<feature type="transmembrane region" description="Helical" evidence="14">
    <location>
        <begin position="41"/>
        <end position="63"/>
    </location>
</feature>
<dbReference type="CDD" id="cd07521">
    <property type="entry name" value="HAD_FCP1-like"/>
    <property type="match status" value="1"/>
</dbReference>
<keyword evidence="6" id="KW-0999">Mitochondrion inner membrane</keyword>
<sequence length="322" mass="37705">MWRIASKIQRKLKVRTPHRCIHTADEKNNTVKNGIISMIQLTIVLSGVLLSSIGTYLVVVLGAPEEEEDGTKIKDEFTEYGPIKSYLLRAYRELLYYRLLLKEPSKEKLLPDSLREPYLQPKYTLVMELKNVLVHAEWTRRSGWKYKKRPLINYLFESLKDHYEIVIFTLEPGMIGFPLIDAIDPQNHVAFKLVQDAAQLTAGRYVKTLHNLNRDPSKVVCVDWEKAGFRFDQENLFCMKPWNGDENDTALLDLVTFLKAIADNDVDDVREVLQVYSKYDDPILAFRENQRRMIDQLEAEARVERQKIEQENKWPIYFKIPI</sequence>
<dbReference type="PANTHER" id="PTHR12210">
    <property type="entry name" value="DULLARD PROTEIN PHOSPHATASE"/>
    <property type="match status" value="1"/>
</dbReference>
<evidence type="ECO:0000256" key="13">
    <source>
        <dbReference type="ARBA" id="ARBA00061911"/>
    </source>
</evidence>
<feature type="domain" description="FCP1 homology" evidence="15">
    <location>
        <begin position="118"/>
        <end position="261"/>
    </location>
</feature>
<dbReference type="Pfam" id="PF03031">
    <property type="entry name" value="NIF"/>
    <property type="match status" value="1"/>
</dbReference>
<keyword evidence="7 14" id="KW-0653">Protein transport</keyword>
<dbReference type="Proteomes" id="UP000625711">
    <property type="component" value="Unassembled WGS sequence"/>
</dbReference>
<evidence type="ECO:0000256" key="8">
    <source>
        <dbReference type="ARBA" id="ARBA00022946"/>
    </source>
</evidence>
<keyword evidence="10 14" id="KW-0811">Translocation</keyword>
<evidence type="ECO:0000256" key="7">
    <source>
        <dbReference type="ARBA" id="ARBA00022927"/>
    </source>
</evidence>
<evidence type="ECO:0000256" key="4">
    <source>
        <dbReference type="ARBA" id="ARBA00022448"/>
    </source>
</evidence>
<reference evidence="16" key="1">
    <citation type="submission" date="2020-08" db="EMBL/GenBank/DDBJ databases">
        <title>Genome sequencing and assembly of the red palm weevil Rhynchophorus ferrugineus.</title>
        <authorList>
            <person name="Dias G.B."/>
            <person name="Bergman C.M."/>
            <person name="Manee M."/>
        </authorList>
    </citation>
    <scope>NUCLEOTIDE SEQUENCE</scope>
    <source>
        <strain evidence="16">AA-2017</strain>
        <tissue evidence="16">Whole larva</tissue>
    </source>
</reference>
<evidence type="ECO:0000256" key="2">
    <source>
        <dbReference type="ARBA" id="ARBA00004434"/>
    </source>
</evidence>
<dbReference type="AlphaFoldDB" id="A0A834M094"/>
<comment type="subcellular location">
    <subcellularLocation>
        <location evidence="2 14">Mitochondrion inner membrane</location>
        <topology evidence="2 14">Single-pass membrane protein</topology>
    </subcellularLocation>
</comment>
<name>A0A834M094_RHYFE</name>
<evidence type="ECO:0000256" key="6">
    <source>
        <dbReference type="ARBA" id="ARBA00022792"/>
    </source>
</evidence>
<keyword evidence="11 14" id="KW-0496">Mitochondrion</keyword>
<dbReference type="GO" id="GO:0015031">
    <property type="term" value="P:protein transport"/>
    <property type="evidence" value="ECO:0007669"/>
    <property type="project" value="UniProtKB-KW"/>
</dbReference>
<dbReference type="SUPFAM" id="SSF56784">
    <property type="entry name" value="HAD-like"/>
    <property type="match status" value="1"/>
</dbReference>
<dbReference type="InterPro" id="IPR050365">
    <property type="entry name" value="TIM50"/>
</dbReference>
<dbReference type="PROSITE" id="PS50969">
    <property type="entry name" value="FCP1"/>
    <property type="match status" value="1"/>
</dbReference>
<evidence type="ECO:0000256" key="1">
    <source>
        <dbReference type="ARBA" id="ARBA00002959"/>
    </source>
</evidence>
<keyword evidence="5 14" id="KW-0812">Transmembrane</keyword>
<evidence type="ECO:0000256" key="3">
    <source>
        <dbReference type="ARBA" id="ARBA00006344"/>
    </source>
</evidence>
<keyword evidence="17" id="KW-1185">Reference proteome</keyword>
<keyword evidence="8 14" id="KW-0809">Transit peptide</keyword>
<comment type="caution">
    <text evidence="16">The sequence shown here is derived from an EMBL/GenBank/DDBJ whole genome shotgun (WGS) entry which is preliminary data.</text>
</comment>
<comment type="similarity">
    <text evidence="3 14">Belongs to the TIM50 family.</text>
</comment>
<proteinExistence type="inferred from homology"/>
<accession>A0A834M094</accession>
<evidence type="ECO:0000313" key="16">
    <source>
        <dbReference type="EMBL" id="KAF7265933.1"/>
    </source>
</evidence>
<keyword evidence="12 14" id="KW-0472">Membrane</keyword>
<dbReference type="EMBL" id="JAACXV010014582">
    <property type="protein sequence ID" value="KAF7265933.1"/>
    <property type="molecule type" value="Genomic_DNA"/>
</dbReference>
<evidence type="ECO:0000256" key="10">
    <source>
        <dbReference type="ARBA" id="ARBA00023010"/>
    </source>
</evidence>
<dbReference type="InterPro" id="IPR036412">
    <property type="entry name" value="HAD-like_sf"/>
</dbReference>
<evidence type="ECO:0000256" key="11">
    <source>
        <dbReference type="ARBA" id="ARBA00023128"/>
    </source>
</evidence>
<dbReference type="Gene3D" id="3.40.50.1000">
    <property type="entry name" value="HAD superfamily/HAD-like"/>
    <property type="match status" value="1"/>
</dbReference>
<dbReference type="InterPro" id="IPR004274">
    <property type="entry name" value="FCP1_dom"/>
</dbReference>
<protein>
    <recommendedName>
        <fullName evidence="14">Mitochondrial import inner membrane translocase subunit TIM50</fullName>
    </recommendedName>
</protein>
<gene>
    <name evidence="16" type="ORF">GWI33_020674</name>
</gene>
<organism evidence="16 17">
    <name type="scientific">Rhynchophorus ferrugineus</name>
    <name type="common">Red palm weevil</name>
    <name type="synonym">Curculio ferrugineus</name>
    <dbReference type="NCBI Taxonomy" id="354439"/>
    <lineage>
        <taxon>Eukaryota</taxon>
        <taxon>Metazoa</taxon>
        <taxon>Ecdysozoa</taxon>
        <taxon>Arthropoda</taxon>
        <taxon>Hexapoda</taxon>
        <taxon>Insecta</taxon>
        <taxon>Pterygota</taxon>
        <taxon>Neoptera</taxon>
        <taxon>Endopterygota</taxon>
        <taxon>Coleoptera</taxon>
        <taxon>Polyphaga</taxon>
        <taxon>Cucujiformia</taxon>
        <taxon>Curculionidae</taxon>
        <taxon>Dryophthorinae</taxon>
        <taxon>Rhynchophorus</taxon>
    </lineage>
</organism>
<evidence type="ECO:0000256" key="14">
    <source>
        <dbReference type="RuleBase" id="RU365079"/>
    </source>
</evidence>
<comment type="subunit">
    <text evidence="13">Component of the TIM23 complex at least composed of Tim23, Tim17 (Tim17a1, Tim17a2 or Tim17b1) and a Tim50.</text>
</comment>